<name>A0A7T8HH60_CALRO</name>
<reference evidence="2" key="1">
    <citation type="submission" date="2021-01" db="EMBL/GenBank/DDBJ databases">
        <title>Caligus Genome Assembly.</title>
        <authorList>
            <person name="Gallardo-Escarate C."/>
        </authorList>
    </citation>
    <scope>NUCLEOTIDE SEQUENCE [LARGE SCALE GENOMIC DNA]</scope>
</reference>
<keyword evidence="2" id="KW-1185">Reference proteome</keyword>
<sequence>GQVQQARVRQDDKTNVIIKFQNARTHRLMVLSREKLSRRSISKLTNPSLSLVGPVIRWRKV</sequence>
<dbReference type="AlphaFoldDB" id="A0A7T8HH60"/>
<proteinExistence type="predicted"/>
<evidence type="ECO:0000313" key="1">
    <source>
        <dbReference type="EMBL" id="QQP49844.1"/>
    </source>
</evidence>
<organism evidence="1 2">
    <name type="scientific">Caligus rogercresseyi</name>
    <name type="common">Sea louse</name>
    <dbReference type="NCBI Taxonomy" id="217165"/>
    <lineage>
        <taxon>Eukaryota</taxon>
        <taxon>Metazoa</taxon>
        <taxon>Ecdysozoa</taxon>
        <taxon>Arthropoda</taxon>
        <taxon>Crustacea</taxon>
        <taxon>Multicrustacea</taxon>
        <taxon>Hexanauplia</taxon>
        <taxon>Copepoda</taxon>
        <taxon>Siphonostomatoida</taxon>
        <taxon>Caligidae</taxon>
        <taxon>Caligus</taxon>
    </lineage>
</organism>
<gene>
    <name evidence="1" type="ORF">FKW44_010645</name>
</gene>
<feature type="non-terminal residue" evidence="1">
    <location>
        <position position="1"/>
    </location>
</feature>
<dbReference type="EMBL" id="CP045896">
    <property type="protein sequence ID" value="QQP49844.1"/>
    <property type="molecule type" value="Genomic_DNA"/>
</dbReference>
<accession>A0A7T8HH60</accession>
<protein>
    <submittedName>
        <fullName evidence="1">Uncharacterized protein</fullName>
    </submittedName>
</protein>
<dbReference type="Proteomes" id="UP000595437">
    <property type="component" value="Chromosome 7"/>
</dbReference>
<evidence type="ECO:0000313" key="2">
    <source>
        <dbReference type="Proteomes" id="UP000595437"/>
    </source>
</evidence>